<reference evidence="2" key="1">
    <citation type="submission" date="2017-10" db="EMBL/GenBank/DDBJ databases">
        <title>Rapid genome shrinkage in a self-fertile nematode reveals novel sperm competition proteins.</title>
        <authorList>
            <person name="Yin D."/>
            <person name="Schwarz E.M."/>
            <person name="Thomas C.G."/>
            <person name="Felde R.L."/>
            <person name="Korf I.F."/>
            <person name="Cutter A.D."/>
            <person name="Schartner C.M."/>
            <person name="Ralston E.J."/>
            <person name="Meyer B.J."/>
            <person name="Haag E.S."/>
        </authorList>
    </citation>
    <scope>NUCLEOTIDE SEQUENCE [LARGE SCALE GENOMIC DNA]</scope>
    <source>
        <strain evidence="2">JU1422</strain>
    </source>
</reference>
<evidence type="ECO:0008006" key="3">
    <source>
        <dbReference type="Google" id="ProtNLM"/>
    </source>
</evidence>
<sequence length="301" mass="35396">MKFRLNLSTCKRTQPFLRSARYLSELNIELKSDATKDCILIYENKISEEKIMLNLDAKPRKQETSDRKHISEHSVVELVEHIECPYEDPRENLIHHMIQTFQFKTKKLTCKRKIDGSKDKYLLNIVEIFDEVYVSNAGNIDWTPTSEDFKMFCKRVKNIDFCMTLREGGKNFKFDEALECEKLWIHDDSRWLDIDNLLARENKMTRLNLNNVTEEDVNKILTQWINGNPTVLNSASLAVSNRTSDLVIFKDIAAKEIVEEQSKSDDTDKKLRRFNIYRKCDGKEATVTFYDRLTLLYLSEN</sequence>
<dbReference type="AlphaFoldDB" id="A0A2G5SQH4"/>
<dbReference type="EMBL" id="PDUG01000006">
    <property type="protein sequence ID" value="PIC17179.1"/>
    <property type="molecule type" value="Genomic_DNA"/>
</dbReference>
<name>A0A2G5SQH4_9PELO</name>
<dbReference type="PANTHER" id="PTHR21503">
    <property type="entry name" value="F-BOX-CONTAINING HYPOTHETICAL PROTEIN C.ELEGANS"/>
    <property type="match status" value="1"/>
</dbReference>
<accession>A0A2G5SQH4</accession>
<proteinExistence type="predicted"/>
<comment type="caution">
    <text evidence="1">The sequence shown here is derived from an EMBL/GenBank/DDBJ whole genome shotgun (WGS) entry which is preliminary data.</text>
</comment>
<organism evidence="1 2">
    <name type="scientific">Caenorhabditis nigoni</name>
    <dbReference type="NCBI Taxonomy" id="1611254"/>
    <lineage>
        <taxon>Eukaryota</taxon>
        <taxon>Metazoa</taxon>
        <taxon>Ecdysozoa</taxon>
        <taxon>Nematoda</taxon>
        <taxon>Chromadorea</taxon>
        <taxon>Rhabditida</taxon>
        <taxon>Rhabditina</taxon>
        <taxon>Rhabditomorpha</taxon>
        <taxon>Rhabditoidea</taxon>
        <taxon>Rhabditidae</taxon>
        <taxon>Peloderinae</taxon>
        <taxon>Caenorhabditis</taxon>
    </lineage>
</organism>
<evidence type="ECO:0000313" key="2">
    <source>
        <dbReference type="Proteomes" id="UP000230233"/>
    </source>
</evidence>
<evidence type="ECO:0000313" key="1">
    <source>
        <dbReference type="EMBL" id="PIC17179.1"/>
    </source>
</evidence>
<dbReference type="PANTHER" id="PTHR21503:SF8">
    <property type="entry name" value="F-BOX ASSOCIATED DOMAIN-CONTAINING PROTEIN-RELATED"/>
    <property type="match status" value="1"/>
</dbReference>
<keyword evidence="2" id="KW-1185">Reference proteome</keyword>
<dbReference type="OrthoDB" id="5886198at2759"/>
<gene>
    <name evidence="1" type="primary">Cnig_chr_X.g23512</name>
    <name evidence="1" type="ORF">B9Z55_023512</name>
</gene>
<dbReference type="Proteomes" id="UP000230233">
    <property type="component" value="Chromosome X"/>
</dbReference>
<protein>
    <recommendedName>
        <fullName evidence="3">F-box associated domain-containing protein</fullName>
    </recommendedName>
</protein>